<feature type="transmembrane region" description="Helical" evidence="1">
    <location>
        <begin position="96"/>
        <end position="114"/>
    </location>
</feature>
<dbReference type="AlphaFoldDB" id="A0ABD5NW32"/>
<dbReference type="Proteomes" id="UP001595821">
    <property type="component" value="Unassembled WGS sequence"/>
</dbReference>
<keyword evidence="1" id="KW-0812">Transmembrane</keyword>
<sequence length="157" mass="16470">MVERSDPARTGVNAGRVVGLLTATLAVVSLLQTQASFYEIATALLDAFGIESSLSVSALFWGNVAIAASARYVVGYVVGSLVGVVYDWLDRPSLPVLVGMVLVVGVVDGFLAGIDTRSVGIGSAYVVAWLCYVPAFVWLSDDDANDVRSGPRRLGDS</sequence>
<dbReference type="GeneID" id="71856221"/>
<feature type="transmembrane region" description="Helical" evidence="1">
    <location>
        <begin position="70"/>
        <end position="89"/>
    </location>
</feature>
<evidence type="ECO:0008006" key="4">
    <source>
        <dbReference type="Google" id="ProtNLM"/>
    </source>
</evidence>
<protein>
    <recommendedName>
        <fullName evidence="4">MFS transporter</fullName>
    </recommendedName>
</protein>
<accession>A0ABD5NW32</accession>
<keyword evidence="1" id="KW-0472">Membrane</keyword>
<proteinExistence type="predicted"/>
<name>A0ABD5NW32_9EURY</name>
<evidence type="ECO:0000256" key="1">
    <source>
        <dbReference type="SAM" id="Phobius"/>
    </source>
</evidence>
<keyword evidence="1" id="KW-1133">Transmembrane helix</keyword>
<evidence type="ECO:0000313" key="2">
    <source>
        <dbReference type="EMBL" id="MFC4245943.1"/>
    </source>
</evidence>
<dbReference type="RefSeq" id="WP_246975228.1">
    <property type="nucleotide sequence ID" value="NZ_CP095398.1"/>
</dbReference>
<comment type="caution">
    <text evidence="2">The sequence shown here is derived from an EMBL/GenBank/DDBJ whole genome shotgun (WGS) entry which is preliminary data.</text>
</comment>
<reference evidence="2 3" key="1">
    <citation type="journal article" date="2014" name="Int. J. Syst. Evol. Microbiol.">
        <title>Complete genome sequence of Corynebacterium casei LMG S-19264T (=DSM 44701T), isolated from a smear-ripened cheese.</title>
        <authorList>
            <consortium name="US DOE Joint Genome Institute (JGI-PGF)"/>
            <person name="Walter F."/>
            <person name="Albersmeier A."/>
            <person name="Kalinowski J."/>
            <person name="Ruckert C."/>
        </authorList>
    </citation>
    <scope>NUCLEOTIDE SEQUENCE [LARGE SCALE GENOMIC DNA]</scope>
    <source>
        <strain evidence="2 3">IBRC-M 10912</strain>
    </source>
</reference>
<feature type="transmembrane region" description="Helical" evidence="1">
    <location>
        <begin position="12"/>
        <end position="31"/>
    </location>
</feature>
<evidence type="ECO:0000313" key="3">
    <source>
        <dbReference type="Proteomes" id="UP001595821"/>
    </source>
</evidence>
<dbReference type="EMBL" id="JBHSDJ010000004">
    <property type="protein sequence ID" value="MFC4245943.1"/>
    <property type="molecule type" value="Genomic_DNA"/>
</dbReference>
<feature type="transmembrane region" description="Helical" evidence="1">
    <location>
        <begin position="120"/>
        <end position="139"/>
    </location>
</feature>
<organism evidence="2 3">
    <name type="scientific">Natribaculum luteum</name>
    <dbReference type="NCBI Taxonomy" id="1586232"/>
    <lineage>
        <taxon>Archaea</taxon>
        <taxon>Methanobacteriati</taxon>
        <taxon>Methanobacteriota</taxon>
        <taxon>Stenosarchaea group</taxon>
        <taxon>Halobacteria</taxon>
        <taxon>Halobacteriales</taxon>
        <taxon>Natrialbaceae</taxon>
        <taxon>Natribaculum</taxon>
    </lineage>
</organism>
<gene>
    <name evidence="2" type="ORF">ACFOZ7_02820</name>
</gene>